<organism evidence="1">
    <name type="scientific">Zea mays</name>
    <name type="common">Maize</name>
    <dbReference type="NCBI Taxonomy" id="4577"/>
    <lineage>
        <taxon>Eukaryota</taxon>
        <taxon>Viridiplantae</taxon>
        <taxon>Streptophyta</taxon>
        <taxon>Embryophyta</taxon>
        <taxon>Tracheophyta</taxon>
        <taxon>Spermatophyta</taxon>
        <taxon>Magnoliopsida</taxon>
        <taxon>Liliopsida</taxon>
        <taxon>Poales</taxon>
        <taxon>Poaceae</taxon>
        <taxon>PACMAD clade</taxon>
        <taxon>Panicoideae</taxon>
        <taxon>Andropogonodae</taxon>
        <taxon>Andropogoneae</taxon>
        <taxon>Tripsacinae</taxon>
        <taxon>Zea</taxon>
    </lineage>
</organism>
<reference evidence="1" key="1">
    <citation type="journal article" date="2009" name="Plant Mol. Biol.">
        <title>Insights into corn genes derived from large-scale cDNA sequencing.</title>
        <authorList>
            <person name="Alexandrov N.N."/>
            <person name="Brover V.V."/>
            <person name="Freidin S."/>
            <person name="Troukhan M.E."/>
            <person name="Tatarinova T.V."/>
            <person name="Zhang H."/>
            <person name="Swaller T.J."/>
            <person name="Lu Y.P."/>
            <person name="Bouck J."/>
            <person name="Flavell R.B."/>
            <person name="Feldmann K.A."/>
        </authorList>
    </citation>
    <scope>NUCLEOTIDE SEQUENCE</scope>
</reference>
<dbReference type="EMBL" id="EU975595">
    <property type="protein sequence ID" value="ACG47713.1"/>
    <property type="molecule type" value="mRNA"/>
</dbReference>
<name>B6UED0_MAIZE</name>
<dbReference type="AlphaFoldDB" id="B6UED0"/>
<evidence type="ECO:0000313" key="1">
    <source>
        <dbReference type="EMBL" id="ACG47713.1"/>
    </source>
</evidence>
<sequence>MPGLESLTFAFFKLPCGPAHGNEPAAAGTSLVVFLG</sequence>
<protein>
    <submittedName>
        <fullName evidence="1">Uncharacterized protein</fullName>
    </submittedName>
</protein>
<accession>B6UED0</accession>
<proteinExistence type="evidence at transcript level"/>